<dbReference type="SUPFAM" id="SSF56042">
    <property type="entry name" value="PurM C-terminal domain-like"/>
    <property type="match status" value="1"/>
</dbReference>
<dbReference type="GO" id="GO:0005737">
    <property type="term" value="C:cytoplasm"/>
    <property type="evidence" value="ECO:0007669"/>
    <property type="project" value="TreeGrafter"/>
</dbReference>
<dbReference type="InterPro" id="IPR016188">
    <property type="entry name" value="PurM-like_N"/>
</dbReference>
<dbReference type="Gene3D" id="3.30.1330.10">
    <property type="entry name" value="PurM-like, N-terminal domain"/>
    <property type="match status" value="1"/>
</dbReference>
<evidence type="ECO:0000256" key="4">
    <source>
        <dbReference type="ARBA" id="ARBA00022741"/>
    </source>
</evidence>
<keyword evidence="6 9" id="KW-0067">ATP-binding</keyword>
<evidence type="ECO:0000313" key="12">
    <source>
        <dbReference type="EMBL" id="HHM01938.1"/>
    </source>
</evidence>
<dbReference type="HAMAP" id="MF_00625">
    <property type="entry name" value="SelD"/>
    <property type="match status" value="1"/>
</dbReference>
<sequence>MPIETIKLTQYSHGSGCGCKISPETLTKILATNEVPVPDPRLLVGNDTRDDAAVYALDDERVIISTTDFFMPIVDDPFDFGAIASVNAISDIYAMGGTPIMAIAILGWPLDKIPAEVAAEVLRGARSVCGQAGISLAGGHSIDAPEPIFGLAVTGTAQKKELKTNDAAQAGDHLYLTKPLGVGIMTTAQKRGLLLEEDLKEARKWMTTLNSLGRDLAQLEGVHALTDVTGFGLLGHLLELCQGSKVSATISYGRVPRMTGLERYIKLKTFAGGVQRNFDSYGQHISPMSEEYRAVLCDPQTSGGLLISVSPEQAPAVEKMLKERNWPHRSIGRIENGDSSHIIRVTD</sequence>
<feature type="binding site" description="in other chain" evidence="9">
    <location>
        <position position="20"/>
    </location>
    <ligand>
        <name>ATP</name>
        <dbReference type="ChEBI" id="CHEBI:30616"/>
        <note>ligand shared between dimeric partners</note>
    </ligand>
</feature>
<keyword evidence="4 9" id="KW-0547">Nucleotide-binding</keyword>
<evidence type="ECO:0000256" key="1">
    <source>
        <dbReference type="ARBA" id="ARBA00008026"/>
    </source>
</evidence>
<keyword evidence="5 9" id="KW-0418">Kinase</keyword>
<dbReference type="NCBIfam" id="NF002098">
    <property type="entry name" value="PRK00943.1"/>
    <property type="match status" value="1"/>
</dbReference>
<dbReference type="GO" id="GO:0016260">
    <property type="term" value="P:selenocysteine biosynthetic process"/>
    <property type="evidence" value="ECO:0007669"/>
    <property type="project" value="InterPro"/>
</dbReference>
<feature type="binding site" description="in other chain" evidence="9">
    <location>
        <position position="68"/>
    </location>
    <ligand>
        <name>ATP</name>
        <dbReference type="ChEBI" id="CHEBI:30616"/>
        <note>ligand shared between dimeric partners</note>
    </ligand>
</feature>
<dbReference type="FunFam" id="3.90.650.10:FF:000004">
    <property type="entry name" value="Selenide, water dikinase"/>
    <property type="match status" value="1"/>
</dbReference>
<dbReference type="NCBIfam" id="TIGR00476">
    <property type="entry name" value="selD"/>
    <property type="match status" value="1"/>
</dbReference>
<dbReference type="InterPro" id="IPR023061">
    <property type="entry name" value="SelD_I"/>
</dbReference>
<comment type="catalytic activity">
    <reaction evidence="9">
        <text>hydrogenselenide + ATP + H2O = selenophosphate + AMP + phosphate + 2 H(+)</text>
        <dbReference type="Rhea" id="RHEA:18737"/>
        <dbReference type="ChEBI" id="CHEBI:15377"/>
        <dbReference type="ChEBI" id="CHEBI:15378"/>
        <dbReference type="ChEBI" id="CHEBI:16144"/>
        <dbReference type="ChEBI" id="CHEBI:29317"/>
        <dbReference type="ChEBI" id="CHEBI:30616"/>
        <dbReference type="ChEBI" id="CHEBI:43474"/>
        <dbReference type="ChEBI" id="CHEBI:456215"/>
        <dbReference type="EC" id="2.7.9.3"/>
    </reaction>
</comment>
<keyword evidence="8 9" id="KW-0711">Selenium</keyword>
<dbReference type="AlphaFoldDB" id="A0A7V5RNP0"/>
<reference evidence="12" key="1">
    <citation type="journal article" date="2020" name="mSystems">
        <title>Genome- and Community-Level Interaction Insights into Carbon Utilization and Element Cycling Functions of Hydrothermarchaeota in Hydrothermal Sediment.</title>
        <authorList>
            <person name="Zhou Z."/>
            <person name="Liu Y."/>
            <person name="Xu W."/>
            <person name="Pan J."/>
            <person name="Luo Z.H."/>
            <person name="Li M."/>
        </authorList>
    </citation>
    <scope>NUCLEOTIDE SEQUENCE [LARGE SCALE GENOMIC DNA]</scope>
    <source>
        <strain evidence="12">HyVt-460</strain>
    </source>
</reference>
<comment type="caution">
    <text evidence="12">The sequence shown here is derived from an EMBL/GenBank/DDBJ whole genome shotgun (WGS) entry which is preliminary data.</text>
</comment>
<dbReference type="PIRSF" id="PIRSF036407">
    <property type="entry name" value="Selenphspht_syn"/>
    <property type="match status" value="1"/>
</dbReference>
<dbReference type="GO" id="GO:0000287">
    <property type="term" value="F:magnesium ion binding"/>
    <property type="evidence" value="ECO:0007669"/>
    <property type="project" value="UniProtKB-UniRule"/>
</dbReference>
<dbReference type="InterPro" id="IPR004536">
    <property type="entry name" value="SPS/SelD"/>
</dbReference>
<evidence type="ECO:0000256" key="8">
    <source>
        <dbReference type="ARBA" id="ARBA00023266"/>
    </source>
</evidence>
<keyword evidence="7 9" id="KW-0460">Magnesium</keyword>
<evidence type="ECO:0000259" key="10">
    <source>
        <dbReference type="Pfam" id="PF00586"/>
    </source>
</evidence>
<proteinExistence type="inferred from homology"/>
<protein>
    <recommendedName>
        <fullName evidence="9">Selenide, water dikinase</fullName>
        <ecNumber evidence="9">2.7.9.3</ecNumber>
    </recommendedName>
    <alternativeName>
        <fullName evidence="9">Selenium donor protein</fullName>
    </alternativeName>
    <alternativeName>
        <fullName evidence="9">Selenophosphate synthase</fullName>
    </alternativeName>
</protein>
<feature type="site" description="Important for catalytic activity" evidence="9">
    <location>
        <position position="20"/>
    </location>
</feature>
<dbReference type="PROSITE" id="PS51257">
    <property type="entry name" value="PROKAR_LIPOPROTEIN"/>
    <property type="match status" value="1"/>
</dbReference>
<feature type="binding site" description="in other chain" evidence="9">
    <location>
        <position position="91"/>
    </location>
    <ligand>
        <name>ATP</name>
        <dbReference type="ChEBI" id="CHEBI:30616"/>
        <note>ligand shared between dimeric partners</note>
    </ligand>
</feature>
<dbReference type="CDD" id="cd02195">
    <property type="entry name" value="SelD"/>
    <property type="match status" value="1"/>
</dbReference>
<dbReference type="EMBL" id="DRLI01000112">
    <property type="protein sequence ID" value="HHM01938.1"/>
    <property type="molecule type" value="Genomic_DNA"/>
</dbReference>
<gene>
    <name evidence="9 12" type="primary">selD</name>
    <name evidence="12" type="ORF">ENJ15_02930</name>
</gene>
<dbReference type="EC" id="2.7.9.3" evidence="9"/>
<dbReference type="GO" id="GO:0005524">
    <property type="term" value="F:ATP binding"/>
    <property type="evidence" value="ECO:0007669"/>
    <property type="project" value="UniProtKB-UniRule"/>
</dbReference>
<dbReference type="Gene3D" id="3.90.650.10">
    <property type="entry name" value="PurM-like C-terminal domain"/>
    <property type="match status" value="1"/>
</dbReference>
<feature type="binding site" description="in other chain" evidence="9">
    <location>
        <begin position="48"/>
        <end position="50"/>
    </location>
    <ligand>
        <name>ATP</name>
        <dbReference type="ChEBI" id="CHEBI:30616"/>
        <note>ligand shared between dimeric partners</note>
    </ligand>
</feature>
<dbReference type="PANTHER" id="PTHR10256:SF0">
    <property type="entry name" value="INACTIVE SELENIDE, WATER DIKINASE-LIKE PROTEIN-RELATED"/>
    <property type="match status" value="1"/>
</dbReference>
<keyword evidence="3 9" id="KW-0479">Metal-binding</keyword>
<feature type="active site" evidence="9">
    <location>
        <position position="17"/>
    </location>
</feature>
<evidence type="ECO:0000259" key="11">
    <source>
        <dbReference type="Pfam" id="PF02769"/>
    </source>
</evidence>
<dbReference type="InterPro" id="IPR036921">
    <property type="entry name" value="PurM-like_N_sf"/>
</dbReference>
<feature type="domain" description="PurM-like C-terminal" evidence="11">
    <location>
        <begin position="169"/>
        <end position="340"/>
    </location>
</feature>
<feature type="binding site" evidence="9">
    <location>
        <position position="227"/>
    </location>
    <ligand>
        <name>Mg(2+)</name>
        <dbReference type="ChEBI" id="CHEBI:18420"/>
    </ligand>
</feature>
<comment type="cofactor">
    <cofactor evidence="9">
        <name>Mg(2+)</name>
        <dbReference type="ChEBI" id="CHEBI:18420"/>
    </cofactor>
    <text evidence="9">Binds 1 Mg(2+) ion per monomer.</text>
</comment>
<dbReference type="Pfam" id="PF02769">
    <property type="entry name" value="AIRS_C"/>
    <property type="match status" value="1"/>
</dbReference>
<accession>A0A7V5RNP0</accession>
<comment type="function">
    <text evidence="9">Synthesizes selenophosphate from selenide and ATP.</text>
</comment>
<evidence type="ECO:0000256" key="3">
    <source>
        <dbReference type="ARBA" id="ARBA00022723"/>
    </source>
</evidence>
<evidence type="ECO:0000256" key="2">
    <source>
        <dbReference type="ARBA" id="ARBA00022679"/>
    </source>
</evidence>
<comment type="subunit">
    <text evidence="9">Homodimer.</text>
</comment>
<dbReference type="Pfam" id="PF00586">
    <property type="entry name" value="AIRS"/>
    <property type="match status" value="1"/>
</dbReference>
<feature type="binding site" evidence="9">
    <location>
        <position position="91"/>
    </location>
    <ligand>
        <name>Mg(2+)</name>
        <dbReference type="ChEBI" id="CHEBI:18420"/>
    </ligand>
</feature>
<comment type="similarity">
    <text evidence="1 9">Belongs to the selenophosphate synthase 1 family. Class I subfamily.</text>
</comment>
<dbReference type="InterPro" id="IPR036676">
    <property type="entry name" value="PurM-like_C_sf"/>
</dbReference>
<evidence type="ECO:0000256" key="5">
    <source>
        <dbReference type="ARBA" id="ARBA00022777"/>
    </source>
</evidence>
<feature type="binding site" evidence="9">
    <location>
        <position position="51"/>
    </location>
    <ligand>
        <name>Mg(2+)</name>
        <dbReference type="ChEBI" id="CHEBI:18420"/>
    </ligand>
</feature>
<dbReference type="SUPFAM" id="SSF55326">
    <property type="entry name" value="PurM N-terminal domain-like"/>
    <property type="match status" value="1"/>
</dbReference>
<name>A0A7V5RNP0_CALAY</name>
<dbReference type="FunFam" id="3.30.1330.10:FF:000003">
    <property type="entry name" value="Selenide, water dikinase"/>
    <property type="match status" value="1"/>
</dbReference>
<evidence type="ECO:0000256" key="6">
    <source>
        <dbReference type="ARBA" id="ARBA00022840"/>
    </source>
</evidence>
<dbReference type="InterPro" id="IPR010918">
    <property type="entry name" value="PurM-like_C_dom"/>
</dbReference>
<feature type="domain" description="PurM-like N-terminal" evidence="10">
    <location>
        <begin position="50"/>
        <end position="156"/>
    </location>
</feature>
<keyword evidence="2 9" id="KW-0808">Transferase</keyword>
<evidence type="ECO:0000256" key="7">
    <source>
        <dbReference type="ARBA" id="ARBA00022842"/>
    </source>
</evidence>
<organism evidence="12">
    <name type="scientific">Caldithrix abyssi</name>
    <dbReference type="NCBI Taxonomy" id="187145"/>
    <lineage>
        <taxon>Bacteria</taxon>
        <taxon>Pseudomonadati</taxon>
        <taxon>Calditrichota</taxon>
        <taxon>Calditrichia</taxon>
        <taxon>Calditrichales</taxon>
        <taxon>Calditrichaceae</taxon>
        <taxon>Caldithrix</taxon>
    </lineage>
</organism>
<dbReference type="Proteomes" id="UP000885771">
    <property type="component" value="Unassembled WGS sequence"/>
</dbReference>
<evidence type="ECO:0000256" key="9">
    <source>
        <dbReference type="HAMAP-Rule" id="MF_00625"/>
    </source>
</evidence>
<feature type="binding site" evidence="9">
    <location>
        <begin position="139"/>
        <end position="141"/>
    </location>
    <ligand>
        <name>ATP</name>
        <dbReference type="ChEBI" id="CHEBI:30616"/>
        <note>ligand shared between dimeric partners</note>
    </ligand>
</feature>
<dbReference type="GO" id="GO:0004756">
    <property type="term" value="F:selenide, water dikinase activity"/>
    <property type="evidence" value="ECO:0007669"/>
    <property type="project" value="UniProtKB-UniRule"/>
</dbReference>
<dbReference type="PANTHER" id="PTHR10256">
    <property type="entry name" value="SELENIDE, WATER DIKINASE"/>
    <property type="match status" value="1"/>
</dbReference>